<dbReference type="GO" id="GO:0060320">
    <property type="term" value="P:rejection of self pollen"/>
    <property type="evidence" value="ECO:0007669"/>
    <property type="project" value="UniProtKB-KW"/>
</dbReference>
<evidence type="ECO:0000313" key="8">
    <source>
        <dbReference type="Proteomes" id="UP001190926"/>
    </source>
</evidence>
<evidence type="ECO:0000313" key="7">
    <source>
        <dbReference type="EMBL" id="KAH6838242.1"/>
    </source>
</evidence>
<feature type="signal peptide" evidence="6">
    <location>
        <begin position="1"/>
        <end position="25"/>
    </location>
</feature>
<dbReference type="PANTHER" id="PTHR31232">
    <property type="match status" value="1"/>
</dbReference>
<comment type="similarity">
    <text evidence="2 6">Belongs to the plant self-incompatibility (S1) protein family.</text>
</comment>
<dbReference type="AlphaFoldDB" id="A0AAD4PGM3"/>
<evidence type="ECO:0000256" key="6">
    <source>
        <dbReference type="RuleBase" id="RU367044"/>
    </source>
</evidence>
<evidence type="ECO:0000256" key="4">
    <source>
        <dbReference type="ARBA" id="ARBA00022525"/>
    </source>
</evidence>
<name>A0AAD4PGM3_PERFH</name>
<proteinExistence type="inferred from homology"/>
<dbReference type="Pfam" id="PF05938">
    <property type="entry name" value="Self-incomp_S1"/>
    <property type="match status" value="1"/>
</dbReference>
<accession>A0AAD4PGM3</accession>
<keyword evidence="5 6" id="KW-0732">Signal</keyword>
<comment type="caution">
    <text evidence="7">The sequence shown here is derived from an EMBL/GenBank/DDBJ whole genome shotgun (WGS) entry which is preliminary data.</text>
</comment>
<dbReference type="InterPro" id="IPR010264">
    <property type="entry name" value="Self-incomp_S1"/>
</dbReference>
<dbReference type="PROSITE" id="PS51257">
    <property type="entry name" value="PROKAR_LIPOPROTEIN"/>
    <property type="match status" value="1"/>
</dbReference>
<keyword evidence="8" id="KW-1185">Reference proteome</keyword>
<protein>
    <recommendedName>
        <fullName evidence="6">S-protein homolog</fullName>
    </recommendedName>
</protein>
<evidence type="ECO:0000256" key="5">
    <source>
        <dbReference type="ARBA" id="ARBA00022729"/>
    </source>
</evidence>
<dbReference type="GO" id="GO:0005576">
    <property type="term" value="C:extracellular region"/>
    <property type="evidence" value="ECO:0007669"/>
    <property type="project" value="UniProtKB-SubCell"/>
</dbReference>
<organism evidence="7 8">
    <name type="scientific">Perilla frutescens var. hirtella</name>
    <name type="common">Perilla citriodora</name>
    <name type="synonym">Perilla setoyensis</name>
    <dbReference type="NCBI Taxonomy" id="608512"/>
    <lineage>
        <taxon>Eukaryota</taxon>
        <taxon>Viridiplantae</taxon>
        <taxon>Streptophyta</taxon>
        <taxon>Embryophyta</taxon>
        <taxon>Tracheophyta</taxon>
        <taxon>Spermatophyta</taxon>
        <taxon>Magnoliopsida</taxon>
        <taxon>eudicotyledons</taxon>
        <taxon>Gunneridae</taxon>
        <taxon>Pentapetalae</taxon>
        <taxon>asterids</taxon>
        <taxon>lamiids</taxon>
        <taxon>Lamiales</taxon>
        <taxon>Lamiaceae</taxon>
        <taxon>Nepetoideae</taxon>
        <taxon>Elsholtzieae</taxon>
        <taxon>Perilla</taxon>
    </lineage>
</organism>
<dbReference type="EMBL" id="SDAM02000001">
    <property type="protein sequence ID" value="KAH6838242.1"/>
    <property type="molecule type" value="Genomic_DNA"/>
</dbReference>
<keyword evidence="4 6" id="KW-0964">Secreted</keyword>
<evidence type="ECO:0000256" key="3">
    <source>
        <dbReference type="ARBA" id="ARBA00022471"/>
    </source>
</evidence>
<comment type="subcellular location">
    <subcellularLocation>
        <location evidence="1 6">Secreted</location>
    </subcellularLocation>
</comment>
<dbReference type="Proteomes" id="UP001190926">
    <property type="component" value="Unassembled WGS sequence"/>
</dbReference>
<keyword evidence="3 6" id="KW-0713">Self-incompatibility</keyword>
<feature type="chain" id="PRO_5041773592" description="S-protein homolog" evidence="6">
    <location>
        <begin position="26"/>
        <end position="138"/>
    </location>
</feature>
<evidence type="ECO:0000256" key="1">
    <source>
        <dbReference type="ARBA" id="ARBA00004613"/>
    </source>
</evidence>
<evidence type="ECO:0000256" key="2">
    <source>
        <dbReference type="ARBA" id="ARBA00005581"/>
    </source>
</evidence>
<gene>
    <name evidence="7" type="ORF">C2S53_017867</name>
</gene>
<sequence>MKLTMAKAILFVFIIANLFQPFAQGCGGFEIEKYKMVVVNSLPKNSSPLKLHCASGDDDLGYHNLTVGQTFHWSFCQSFLDNTLYFCHFWWGKKQVAFDVFNPHLKSATHVSVWAARTDGIYHSEEYLVSSQKKYKAW</sequence>
<reference evidence="7 8" key="1">
    <citation type="journal article" date="2021" name="Nat. Commun.">
        <title>Incipient diploidization of the medicinal plant Perilla within 10,000 years.</title>
        <authorList>
            <person name="Zhang Y."/>
            <person name="Shen Q."/>
            <person name="Leng L."/>
            <person name="Zhang D."/>
            <person name="Chen S."/>
            <person name="Shi Y."/>
            <person name="Ning Z."/>
            <person name="Chen S."/>
        </authorList>
    </citation>
    <scope>NUCLEOTIDE SEQUENCE [LARGE SCALE GENOMIC DNA]</scope>
    <source>
        <strain evidence="8">cv. PC099</strain>
    </source>
</reference>
<dbReference type="PANTHER" id="PTHR31232:SF61">
    <property type="entry name" value="S-PROTEIN HOMOLOG"/>
    <property type="match status" value="1"/>
</dbReference>